<accession>A0A7S0L7S9</accession>
<evidence type="ECO:0000313" key="1">
    <source>
        <dbReference type="EMBL" id="CAD8604851.1"/>
    </source>
</evidence>
<sequence>MLAECSFVVWDFDLTILRIHAFGEGVTVNDITARWEADVADVELFRSFVLTALANGICVGIASFGRAEVILAYLQHIFAGTDAPSAFTAENIATPAALDIPGVTDGVSLPNGKPLLLEVLCTRANPPVTQRSSVLFFDDDINNVEDALVAGFTRSHHCASGFQRAVVQTLLQSSQSSQSSHAAAGKRSACILT</sequence>
<reference evidence="1" key="1">
    <citation type="submission" date="2021-01" db="EMBL/GenBank/DDBJ databases">
        <authorList>
            <person name="Corre E."/>
            <person name="Pelletier E."/>
            <person name="Niang G."/>
            <person name="Scheremetjew M."/>
            <person name="Finn R."/>
            <person name="Kale V."/>
            <person name="Holt S."/>
            <person name="Cochrane G."/>
            <person name="Meng A."/>
            <person name="Brown T."/>
            <person name="Cohen L."/>
        </authorList>
    </citation>
    <scope>NUCLEOTIDE SEQUENCE</scope>
    <source>
        <strain evidence="1">PLY182g</strain>
    </source>
</reference>
<proteinExistence type="predicted"/>
<organism evidence="1">
    <name type="scientific">Coccolithus braarudii</name>
    <dbReference type="NCBI Taxonomy" id="221442"/>
    <lineage>
        <taxon>Eukaryota</taxon>
        <taxon>Haptista</taxon>
        <taxon>Haptophyta</taxon>
        <taxon>Prymnesiophyceae</taxon>
        <taxon>Coccolithales</taxon>
        <taxon>Coccolithaceae</taxon>
        <taxon>Coccolithus</taxon>
    </lineage>
</organism>
<dbReference type="AlphaFoldDB" id="A0A7S0L7S9"/>
<dbReference type="EMBL" id="HBEY01016886">
    <property type="protein sequence ID" value="CAD8604851.1"/>
    <property type="molecule type" value="Transcribed_RNA"/>
</dbReference>
<dbReference type="SUPFAM" id="SSF56784">
    <property type="entry name" value="HAD-like"/>
    <property type="match status" value="1"/>
</dbReference>
<dbReference type="InterPro" id="IPR036412">
    <property type="entry name" value="HAD-like_sf"/>
</dbReference>
<gene>
    <name evidence="1" type="ORF">CPEL01642_LOCUS8186</name>
</gene>
<evidence type="ECO:0008006" key="2">
    <source>
        <dbReference type="Google" id="ProtNLM"/>
    </source>
</evidence>
<protein>
    <recommendedName>
        <fullName evidence="2">FCP1 homology domain-containing protein</fullName>
    </recommendedName>
</protein>
<name>A0A7S0L7S9_9EUKA</name>